<dbReference type="GeneID" id="36377889"/>
<sequence>MENEECRKLEGYRNIEVYGLTESVKKIFNITFNSMGEIIKKLTEFSYDTSSLLKDSKELNGIDTITWMGCKNSTFDDQKIQVMISYSGQRTQQKPYDSKFSNPVPYEISIIEYKDIKKDNLTEAEINSNVLLSIVEIEKSSEKKKYLDILPPRMSFCKNLPISVLPKNIPNNFEAKYKMYNNVNNKISNIGIFYSKKYDLSSYVLEDNFNFIAPFIGKFEGKNKYKKVKIIQDFIYGYEYILSEEDKKCLNVKELSTDFINTGTKNNLIYLKDPQNFMLDPLGDNFYYYGSIKTNINLTFDSYVAKDVNGGIIEVLYTNDYWKFNDLSGPILHTINYKSPSVNYKLELVSFKNTTNELFSTINYDISSCLEILDNSYYYIKIKNTTTKIIQNLGLQNVYDELSYTLSNNSQVSSPLRFTNYFIRQSDEDVLIFFSISNKINIIPSSTIHFRNQTTIDEIIANLNSTLTTKEISFQVYKTILTIRQNSFMKNPTTVPQPSPSQFVGYTAASLFVSSFFSFAFGVLLGVGGIVFQWKRQRLTNLSYQIFE</sequence>
<reference evidence="5 6" key="1">
    <citation type="submission" date="2014-09" db="EMBL/GenBank/DDBJ databases">
        <authorList>
            <person name="Martin A.A."/>
        </authorList>
    </citation>
    <scope>NUCLEOTIDE SEQUENCE</scope>
    <source>
        <strain evidence="6">ED321</strain>
        <strain evidence="5">ED321 Heterogonic</strain>
    </source>
</reference>
<dbReference type="InterPro" id="IPR058265">
    <property type="entry name" value="DUF7959"/>
</dbReference>
<dbReference type="WBParaSite" id="SRAE_2000020400.1">
    <property type="protein sequence ID" value="SRAE_2000020400.1"/>
    <property type="gene ID" value="WBGene00260395"/>
</dbReference>
<evidence type="ECO:0000313" key="7">
    <source>
        <dbReference type="WBParaSite" id="SRAE_2000020400.1"/>
    </source>
</evidence>
<evidence type="ECO:0000313" key="8">
    <source>
        <dbReference type="WormBase" id="SRAE_2000020400"/>
    </source>
</evidence>
<evidence type="ECO:0000259" key="3">
    <source>
        <dbReference type="Pfam" id="PF25898"/>
    </source>
</evidence>
<dbReference type="OrthoDB" id="5983572at2759"/>
<dbReference type="InterPro" id="IPR058831">
    <property type="entry name" value="LolA-like_dom_2nd"/>
</dbReference>
<proteinExistence type="predicted"/>
<dbReference type="CTD" id="36377889"/>
<accession>A0A090LDC4</accession>
<dbReference type="AlphaFoldDB" id="A0A090LDC4"/>
<dbReference type="Pfam" id="PF25897">
    <property type="entry name" value="LolA_1st_nematode"/>
    <property type="match status" value="1"/>
</dbReference>
<dbReference type="STRING" id="34506.A0A090LDC4"/>
<evidence type="ECO:0000259" key="2">
    <source>
        <dbReference type="Pfam" id="PF25897"/>
    </source>
</evidence>
<evidence type="ECO:0000256" key="1">
    <source>
        <dbReference type="SAM" id="Phobius"/>
    </source>
</evidence>
<feature type="transmembrane region" description="Helical" evidence="1">
    <location>
        <begin position="503"/>
        <end position="532"/>
    </location>
</feature>
<keyword evidence="1" id="KW-1133">Transmembrane helix</keyword>
<dbReference type="EMBL" id="LN609529">
    <property type="protein sequence ID" value="CEF65525.1"/>
    <property type="molecule type" value="Genomic_DNA"/>
</dbReference>
<dbReference type="Proteomes" id="UP000035682">
    <property type="component" value="Unplaced"/>
</dbReference>
<keyword evidence="6" id="KW-1185">Reference proteome</keyword>
<dbReference type="RefSeq" id="XP_024504725.1">
    <property type="nucleotide sequence ID" value="XM_024651004.1"/>
</dbReference>
<reference evidence="7" key="2">
    <citation type="submission" date="2020-12" db="UniProtKB">
        <authorList>
            <consortium name="WormBaseParasite"/>
        </authorList>
    </citation>
    <scope>IDENTIFICATION</scope>
</reference>
<gene>
    <name evidence="5 7 8" type="ORF">SRAE_2000020400</name>
</gene>
<name>A0A090LDC4_STRRB</name>
<protein>
    <submittedName>
        <fullName evidence="5 7">Uncharacterized protein</fullName>
    </submittedName>
</protein>
<dbReference type="OMA" id="FANNTWI"/>
<feature type="domain" description="DUF7959" evidence="4">
    <location>
        <begin position="376"/>
        <end position="493"/>
    </location>
</feature>
<keyword evidence="1" id="KW-0472">Membrane</keyword>
<feature type="domain" description="LolA-like" evidence="3">
    <location>
        <begin position="152"/>
        <end position="370"/>
    </location>
</feature>
<feature type="domain" description="LolA-like" evidence="2">
    <location>
        <begin position="5"/>
        <end position="142"/>
    </location>
</feature>
<keyword evidence="1" id="KW-0812">Transmembrane</keyword>
<dbReference type="InterPro" id="IPR058830">
    <property type="entry name" value="LolA-like_dom_1st"/>
</dbReference>
<dbReference type="WormBase" id="SRAE_2000020400">
    <property type="protein sequence ID" value="SRP01754"/>
    <property type="gene ID" value="WBGene00260395"/>
</dbReference>
<dbReference type="Pfam" id="PF25899">
    <property type="entry name" value="DUF7959"/>
    <property type="match status" value="1"/>
</dbReference>
<evidence type="ECO:0000313" key="5">
    <source>
        <dbReference type="EMBL" id="CEF65525.1"/>
    </source>
</evidence>
<evidence type="ECO:0000313" key="6">
    <source>
        <dbReference type="Proteomes" id="UP000035682"/>
    </source>
</evidence>
<dbReference type="Pfam" id="PF25898">
    <property type="entry name" value="LolA_2nd_metazoa"/>
    <property type="match status" value="1"/>
</dbReference>
<organism evidence="5">
    <name type="scientific">Strongyloides ratti</name>
    <name type="common">Parasitic roundworm</name>
    <dbReference type="NCBI Taxonomy" id="34506"/>
    <lineage>
        <taxon>Eukaryota</taxon>
        <taxon>Metazoa</taxon>
        <taxon>Ecdysozoa</taxon>
        <taxon>Nematoda</taxon>
        <taxon>Chromadorea</taxon>
        <taxon>Rhabditida</taxon>
        <taxon>Tylenchina</taxon>
        <taxon>Panagrolaimomorpha</taxon>
        <taxon>Strongyloidoidea</taxon>
        <taxon>Strongyloididae</taxon>
        <taxon>Strongyloides</taxon>
    </lineage>
</organism>
<evidence type="ECO:0000259" key="4">
    <source>
        <dbReference type="Pfam" id="PF25899"/>
    </source>
</evidence>